<name>A0AAV4PJ95_CAEEX</name>
<proteinExistence type="predicted"/>
<dbReference type="EMBL" id="BPLR01004795">
    <property type="protein sequence ID" value="GIX97592.1"/>
    <property type="molecule type" value="Genomic_DNA"/>
</dbReference>
<accession>A0AAV4PJ95</accession>
<dbReference type="Proteomes" id="UP001054945">
    <property type="component" value="Unassembled WGS sequence"/>
</dbReference>
<organism evidence="1 2">
    <name type="scientific">Caerostris extrusa</name>
    <name type="common">Bark spider</name>
    <name type="synonym">Caerostris bankana</name>
    <dbReference type="NCBI Taxonomy" id="172846"/>
    <lineage>
        <taxon>Eukaryota</taxon>
        <taxon>Metazoa</taxon>
        <taxon>Ecdysozoa</taxon>
        <taxon>Arthropoda</taxon>
        <taxon>Chelicerata</taxon>
        <taxon>Arachnida</taxon>
        <taxon>Araneae</taxon>
        <taxon>Araneomorphae</taxon>
        <taxon>Entelegynae</taxon>
        <taxon>Araneoidea</taxon>
        <taxon>Araneidae</taxon>
        <taxon>Caerostris</taxon>
    </lineage>
</organism>
<gene>
    <name evidence="1" type="ORF">CEXT_448891</name>
</gene>
<dbReference type="AlphaFoldDB" id="A0AAV4PJ95"/>
<protein>
    <submittedName>
        <fullName evidence="1">Uncharacterized protein</fullName>
    </submittedName>
</protein>
<comment type="caution">
    <text evidence="1">The sequence shown here is derived from an EMBL/GenBank/DDBJ whole genome shotgun (WGS) entry which is preliminary data.</text>
</comment>
<reference evidence="1 2" key="1">
    <citation type="submission" date="2021-06" db="EMBL/GenBank/DDBJ databases">
        <title>Caerostris extrusa draft genome.</title>
        <authorList>
            <person name="Kono N."/>
            <person name="Arakawa K."/>
        </authorList>
    </citation>
    <scope>NUCLEOTIDE SEQUENCE [LARGE SCALE GENOMIC DNA]</scope>
</reference>
<keyword evidence="2" id="KW-1185">Reference proteome</keyword>
<evidence type="ECO:0000313" key="1">
    <source>
        <dbReference type="EMBL" id="GIX97592.1"/>
    </source>
</evidence>
<evidence type="ECO:0000313" key="2">
    <source>
        <dbReference type="Proteomes" id="UP001054945"/>
    </source>
</evidence>
<sequence>MTSGARALPGLAIRWPHYLISVSLQGERATRQAWRVLGSPTSRQSLYPGFLKMENREMPKGGNLFNNWRGILKIKINIQSQIK</sequence>